<evidence type="ECO:0000256" key="4">
    <source>
        <dbReference type="ARBA" id="ARBA00023002"/>
    </source>
</evidence>
<comment type="pathway">
    <text evidence="5">tRNA modification; tRNA-queuosine biosynthesis.</text>
</comment>
<dbReference type="PIRSF" id="PIRSF027377">
    <property type="entry name" value="Nitrile_oxidored_QueF"/>
    <property type="match status" value="1"/>
</dbReference>
<keyword evidence="2 5" id="KW-0671">Queuosine biosynthesis</keyword>
<evidence type="ECO:0000313" key="6">
    <source>
        <dbReference type="EMBL" id="GLC25027.1"/>
    </source>
</evidence>
<feature type="active site" description="Thioimide intermediate" evidence="5">
    <location>
        <position position="32"/>
    </location>
</feature>
<dbReference type="InterPro" id="IPR016856">
    <property type="entry name" value="QueF_type1"/>
</dbReference>
<dbReference type="Proteomes" id="UP001161325">
    <property type="component" value="Unassembled WGS sequence"/>
</dbReference>
<comment type="similarity">
    <text evidence="5">Belongs to the GTP cyclohydrolase I family. QueF type 1 subfamily.</text>
</comment>
<keyword evidence="3 5" id="KW-0521">NADP</keyword>
<reference evidence="6" key="1">
    <citation type="submission" date="2022-08" db="EMBL/GenBank/DDBJ databases">
        <title>Draft genome sequencing of Roseisolibacter agri AW1220.</title>
        <authorList>
            <person name="Tobiishi Y."/>
            <person name="Tonouchi A."/>
        </authorList>
    </citation>
    <scope>NUCLEOTIDE SEQUENCE</scope>
    <source>
        <strain evidence="6">AW1220</strain>
    </source>
</reference>
<name>A0AA37Q5H9_9BACT</name>
<dbReference type="InterPro" id="IPR050084">
    <property type="entry name" value="NADPH_dep_7-cyano-7-deazaG_red"/>
</dbReference>
<evidence type="ECO:0000313" key="7">
    <source>
        <dbReference type="Proteomes" id="UP001161325"/>
    </source>
</evidence>
<evidence type="ECO:0000256" key="2">
    <source>
        <dbReference type="ARBA" id="ARBA00022785"/>
    </source>
</evidence>
<dbReference type="PANTHER" id="PTHR34354:SF1">
    <property type="entry name" value="NADPH-DEPENDENT 7-CYANO-7-DEAZAGUANINE REDUCTASE"/>
    <property type="match status" value="1"/>
</dbReference>
<dbReference type="Pfam" id="PF14489">
    <property type="entry name" value="QueF"/>
    <property type="match status" value="1"/>
</dbReference>
<evidence type="ECO:0000256" key="1">
    <source>
        <dbReference type="ARBA" id="ARBA00022490"/>
    </source>
</evidence>
<dbReference type="PANTHER" id="PTHR34354">
    <property type="entry name" value="NADPH-DEPENDENT 7-CYANO-7-DEAZAGUANINE REDUCTASE"/>
    <property type="match status" value="1"/>
</dbReference>
<keyword evidence="4 5" id="KW-0560">Oxidoreductase</keyword>
<dbReference type="GO" id="GO:0008616">
    <property type="term" value="P:tRNA queuosine(34) biosynthetic process"/>
    <property type="evidence" value="ECO:0007669"/>
    <property type="project" value="UniProtKB-UniRule"/>
</dbReference>
<evidence type="ECO:0000256" key="3">
    <source>
        <dbReference type="ARBA" id="ARBA00022857"/>
    </source>
</evidence>
<dbReference type="GO" id="GO:0005737">
    <property type="term" value="C:cytoplasm"/>
    <property type="evidence" value="ECO:0007669"/>
    <property type="project" value="UniProtKB-SubCell"/>
</dbReference>
<dbReference type="SUPFAM" id="SSF55620">
    <property type="entry name" value="Tetrahydrobiopterin biosynthesis enzymes-like"/>
    <property type="match status" value="1"/>
</dbReference>
<dbReference type="AlphaFoldDB" id="A0AA37Q5H9"/>
<protein>
    <recommendedName>
        <fullName evidence="5">NADPH-dependent 7-cyano-7-deazaguanine reductase</fullName>
        <ecNumber evidence="5">1.7.1.13</ecNumber>
    </recommendedName>
    <alternativeName>
        <fullName evidence="5">7-cyano-7-carbaguanine reductase</fullName>
    </alternativeName>
    <alternativeName>
        <fullName evidence="5">NADPH-dependent nitrile oxidoreductase</fullName>
    </alternativeName>
    <alternativeName>
        <fullName evidence="5">PreQ(0) reductase</fullName>
    </alternativeName>
</protein>
<accession>A0AA37Q5H9</accession>
<comment type="function">
    <text evidence="5">Catalyzes the NADPH-dependent reduction of 7-cyano-7-deazaguanine (preQ0) to 7-aminomethyl-7-deazaguanine (preQ1).</text>
</comment>
<dbReference type="InterPro" id="IPR029500">
    <property type="entry name" value="QueF"/>
</dbReference>
<gene>
    <name evidence="5 6" type="primary">queF</name>
    <name evidence="6" type="ORF">rosag_15400</name>
</gene>
<sequence length="131" mass="14622">MPKPQLLETFPNPYPDRDYDVWMECPEFTSLCPLGGIEGDASDLHALEGGAPDFATIRITYVPGAKCVELKSLKLYLWSFRNDGIFYERAVNRILDDLAAAVEPKSMEVVGDFNTRGGIKSIITARHTAKR</sequence>
<comment type="subcellular location">
    <subcellularLocation>
        <location evidence="5">Cytoplasm</location>
    </subcellularLocation>
</comment>
<organism evidence="6 7">
    <name type="scientific">Roseisolibacter agri</name>
    <dbReference type="NCBI Taxonomy" id="2014610"/>
    <lineage>
        <taxon>Bacteria</taxon>
        <taxon>Pseudomonadati</taxon>
        <taxon>Gemmatimonadota</taxon>
        <taxon>Gemmatimonadia</taxon>
        <taxon>Gemmatimonadales</taxon>
        <taxon>Gemmatimonadaceae</taxon>
        <taxon>Roseisolibacter</taxon>
    </lineage>
</organism>
<dbReference type="EMBL" id="BRXS01000002">
    <property type="protein sequence ID" value="GLC25027.1"/>
    <property type="molecule type" value="Genomic_DNA"/>
</dbReference>
<keyword evidence="7" id="KW-1185">Reference proteome</keyword>
<proteinExistence type="inferred from homology"/>
<feature type="binding site" evidence="5">
    <location>
        <begin position="87"/>
        <end position="88"/>
    </location>
    <ligand>
        <name>substrate</name>
    </ligand>
</feature>
<comment type="catalytic activity">
    <reaction evidence="5">
        <text>7-aminomethyl-7-carbaguanine + 2 NADP(+) = 7-cyano-7-carbaguanine + 2 NADPH + 3 H(+)</text>
        <dbReference type="Rhea" id="RHEA:13409"/>
        <dbReference type="ChEBI" id="CHEBI:15378"/>
        <dbReference type="ChEBI" id="CHEBI:45075"/>
        <dbReference type="ChEBI" id="CHEBI:57783"/>
        <dbReference type="ChEBI" id="CHEBI:58349"/>
        <dbReference type="ChEBI" id="CHEBI:58703"/>
        <dbReference type="EC" id="1.7.1.13"/>
    </reaction>
</comment>
<dbReference type="EC" id="1.7.1.13" evidence="5"/>
<dbReference type="NCBIfam" id="TIGR03139">
    <property type="entry name" value="QueF-II"/>
    <property type="match status" value="1"/>
</dbReference>
<dbReference type="InterPro" id="IPR043133">
    <property type="entry name" value="GTP-CH-I_C/QueF"/>
</dbReference>
<dbReference type="Gene3D" id="3.30.1130.10">
    <property type="match status" value="1"/>
</dbReference>
<feature type="binding site" evidence="5">
    <location>
        <begin position="68"/>
        <end position="70"/>
    </location>
    <ligand>
        <name>substrate</name>
    </ligand>
</feature>
<evidence type="ECO:0000256" key="5">
    <source>
        <dbReference type="HAMAP-Rule" id="MF_00818"/>
    </source>
</evidence>
<dbReference type="GO" id="GO:0033739">
    <property type="term" value="F:preQ1 synthase activity"/>
    <property type="evidence" value="ECO:0007669"/>
    <property type="project" value="UniProtKB-UniRule"/>
</dbReference>
<keyword evidence="1 5" id="KW-0963">Cytoplasm</keyword>
<feature type="active site" description="Proton donor" evidence="5">
    <location>
        <position position="53"/>
    </location>
</feature>
<dbReference type="RefSeq" id="WP_284349467.1">
    <property type="nucleotide sequence ID" value="NZ_BRXS01000002.1"/>
</dbReference>
<dbReference type="HAMAP" id="MF_00818">
    <property type="entry name" value="QueF_type1"/>
    <property type="match status" value="1"/>
</dbReference>
<comment type="caution">
    <text evidence="6">The sequence shown here is derived from an EMBL/GenBank/DDBJ whole genome shotgun (WGS) entry which is preliminary data.</text>
</comment>